<dbReference type="SUPFAM" id="SSF54909">
    <property type="entry name" value="Dimeric alpha+beta barrel"/>
    <property type="match status" value="1"/>
</dbReference>
<dbReference type="Pfam" id="PF03992">
    <property type="entry name" value="ABM"/>
    <property type="match status" value="1"/>
</dbReference>
<dbReference type="GO" id="GO:0004497">
    <property type="term" value="F:monooxygenase activity"/>
    <property type="evidence" value="ECO:0007669"/>
    <property type="project" value="UniProtKB-KW"/>
</dbReference>
<keyword evidence="2" id="KW-0503">Monooxygenase</keyword>
<proteinExistence type="predicted"/>
<evidence type="ECO:0000313" key="3">
    <source>
        <dbReference type="Proteomes" id="UP000317593"/>
    </source>
</evidence>
<dbReference type="Gene3D" id="3.30.70.100">
    <property type="match status" value="1"/>
</dbReference>
<dbReference type="InterPro" id="IPR011008">
    <property type="entry name" value="Dimeric_a/b-barrel"/>
</dbReference>
<dbReference type="PROSITE" id="PS51725">
    <property type="entry name" value="ABM"/>
    <property type="match status" value="1"/>
</dbReference>
<protein>
    <submittedName>
        <fullName evidence="2">Quinol monooxygenase YgiN</fullName>
    </submittedName>
</protein>
<dbReference type="AlphaFoldDB" id="A0A521E605"/>
<name>A0A521E605_9BACT</name>
<gene>
    <name evidence="2" type="ORF">SAMN06265218_113121</name>
</gene>
<keyword evidence="3" id="KW-1185">Reference proteome</keyword>
<reference evidence="2 3" key="1">
    <citation type="submission" date="2017-05" db="EMBL/GenBank/DDBJ databases">
        <authorList>
            <person name="Varghese N."/>
            <person name="Submissions S."/>
        </authorList>
    </citation>
    <scope>NUCLEOTIDE SEQUENCE [LARGE SCALE GENOMIC DNA]</scope>
    <source>
        <strain evidence="2 3">DSM 21194</strain>
    </source>
</reference>
<evidence type="ECO:0000313" key="2">
    <source>
        <dbReference type="EMBL" id="SMO79337.1"/>
    </source>
</evidence>
<accession>A0A521E605</accession>
<dbReference type="EMBL" id="FXTH01000013">
    <property type="protein sequence ID" value="SMO79337.1"/>
    <property type="molecule type" value="Genomic_DNA"/>
</dbReference>
<dbReference type="InterPro" id="IPR007138">
    <property type="entry name" value="ABM_dom"/>
</dbReference>
<feature type="domain" description="ABM" evidence="1">
    <location>
        <begin position="2"/>
        <end position="88"/>
    </location>
</feature>
<organism evidence="2 3">
    <name type="scientific">Fodinibius sediminis</name>
    <dbReference type="NCBI Taxonomy" id="1214077"/>
    <lineage>
        <taxon>Bacteria</taxon>
        <taxon>Pseudomonadati</taxon>
        <taxon>Balneolota</taxon>
        <taxon>Balneolia</taxon>
        <taxon>Balneolales</taxon>
        <taxon>Balneolaceae</taxon>
        <taxon>Fodinibius</taxon>
    </lineage>
</organism>
<keyword evidence="2" id="KW-0560">Oxidoreductase</keyword>
<dbReference type="OrthoDB" id="165368at2"/>
<evidence type="ECO:0000259" key="1">
    <source>
        <dbReference type="PROSITE" id="PS51725"/>
    </source>
</evidence>
<dbReference type="Proteomes" id="UP000317593">
    <property type="component" value="Unassembled WGS sequence"/>
</dbReference>
<sequence>MYGLIGKITARPGQREALVNILLEGSADMPGCLSYIVSNDSEHDEVIWVTEIWESKEHHQASLSLPPVKEAMSRGRPLIAAFDEQIELNPVGGHGLASPATP</sequence>